<proteinExistence type="predicted"/>
<reference evidence="2" key="1">
    <citation type="journal article" date="2022" name="Int. J. Mol. Sci.">
        <title>Draft Genome of Tanacetum Coccineum: Genomic Comparison of Closely Related Tanacetum-Family Plants.</title>
        <authorList>
            <person name="Yamashiro T."/>
            <person name="Shiraishi A."/>
            <person name="Nakayama K."/>
            <person name="Satake H."/>
        </authorList>
    </citation>
    <scope>NUCLEOTIDE SEQUENCE</scope>
</reference>
<feature type="region of interest" description="Disordered" evidence="1">
    <location>
        <begin position="1"/>
        <end position="35"/>
    </location>
</feature>
<organism evidence="2 3">
    <name type="scientific">Tanacetum coccineum</name>
    <dbReference type="NCBI Taxonomy" id="301880"/>
    <lineage>
        <taxon>Eukaryota</taxon>
        <taxon>Viridiplantae</taxon>
        <taxon>Streptophyta</taxon>
        <taxon>Embryophyta</taxon>
        <taxon>Tracheophyta</taxon>
        <taxon>Spermatophyta</taxon>
        <taxon>Magnoliopsida</taxon>
        <taxon>eudicotyledons</taxon>
        <taxon>Gunneridae</taxon>
        <taxon>Pentapetalae</taxon>
        <taxon>asterids</taxon>
        <taxon>campanulids</taxon>
        <taxon>Asterales</taxon>
        <taxon>Asteraceae</taxon>
        <taxon>Asteroideae</taxon>
        <taxon>Anthemideae</taxon>
        <taxon>Anthemidinae</taxon>
        <taxon>Tanacetum</taxon>
    </lineage>
</organism>
<dbReference type="EMBL" id="BQNB010016991">
    <property type="protein sequence ID" value="GJT58148.1"/>
    <property type="molecule type" value="Genomic_DNA"/>
</dbReference>
<reference evidence="2" key="2">
    <citation type="submission" date="2022-01" db="EMBL/GenBank/DDBJ databases">
        <authorList>
            <person name="Yamashiro T."/>
            <person name="Shiraishi A."/>
            <person name="Satake H."/>
            <person name="Nakayama K."/>
        </authorList>
    </citation>
    <scope>NUCLEOTIDE SEQUENCE</scope>
</reference>
<accession>A0ABQ5F4Z5</accession>
<name>A0ABQ5F4Z5_9ASTR</name>
<evidence type="ECO:0000313" key="2">
    <source>
        <dbReference type="EMBL" id="GJT58148.1"/>
    </source>
</evidence>
<keyword evidence="3" id="KW-1185">Reference proteome</keyword>
<sequence length="90" mass="9957">QEKDDNVNSTNNVNTASNDTTDSTNNVNAASSTVNAFSTNEVNDAYENISIEYPDDPNMPELEDIRTFDFSVHDEDDAVEADMNNLDTSF</sequence>
<dbReference type="Proteomes" id="UP001151760">
    <property type="component" value="Unassembled WGS sequence"/>
</dbReference>
<evidence type="ECO:0000256" key="1">
    <source>
        <dbReference type="SAM" id="MobiDB-lite"/>
    </source>
</evidence>
<evidence type="ECO:0000313" key="3">
    <source>
        <dbReference type="Proteomes" id="UP001151760"/>
    </source>
</evidence>
<gene>
    <name evidence="2" type="ORF">Tco_0993202</name>
</gene>
<protein>
    <submittedName>
        <fullName evidence="2">Uncharacterized protein</fullName>
    </submittedName>
</protein>
<feature type="compositionally biased region" description="Low complexity" evidence="1">
    <location>
        <begin position="7"/>
        <end position="35"/>
    </location>
</feature>
<comment type="caution">
    <text evidence="2">The sequence shown here is derived from an EMBL/GenBank/DDBJ whole genome shotgun (WGS) entry which is preliminary data.</text>
</comment>
<feature type="non-terminal residue" evidence="2">
    <location>
        <position position="1"/>
    </location>
</feature>